<evidence type="ECO:0000313" key="4">
    <source>
        <dbReference type="Proteomes" id="UP001497497"/>
    </source>
</evidence>
<accession>A0AAV2HYP3</accession>
<sequence>MCVANAECQAATSLCECLTGYFAQSHNSSKSTCEELIEPGESCEQNGTCVEHALCSSNGTCQCEDRYFSFGGNCKPLTLPERPCDPVADKCVTNAQCVPSDGNGVGPTVDQSMVFYPRLNAQAVTICKCAANYFPLNGACVTNKKAGEKCWGVGMCITGAVCSAIDGWICRCEDKYYRDDLDLCQPRVIAGKNCSAPGQCIAFAECNLNSSTCVCDKDYYRDKQDICQPRIKADKACTNIGQCTHNAECEGKTMTCLCNTEFYNEAGNCLDRKKAGRECLRPGQCVVNAECDNLTGFCQCDTGFYNEGGVCATLKPAGEVCKLTSQCTFNADCTSLVTTNSTLCRCRAEYFPEMGKCHLKIGPGKECRNLGQCASNAECDPIKSICECNQGYYQDLLDGDNKGTCLPLIKANGVCTTNGTCVANSVCDGGTCSCVDQYYARDGQCLGFLKPGAPCDEKDTCVKLSTCDKVSNTSGRTECICVSGYFVHKDECVEVHKAGQPCNGRGQCVLGAECRADLGWMCTCGPMFYEDSYGVCYKHKPAGSPCNATYECTTEAECRDDANSVDQATTDKDEVLCRCLKSYVAVNGLCVGDPTVGDEEGVPSIVLISSIIAALFLLLLLFALFLILFRRRKQKRQAAEESMSSMSDSGSMASTLKPPRPYLGYAVPFYMPPPPSINSGNGKAPGSDLALEFYRTKKGSGVKGQDVISASMNLDEEDI</sequence>
<dbReference type="SMART" id="SM00289">
    <property type="entry name" value="WR1"/>
    <property type="match status" value="7"/>
</dbReference>
<evidence type="ECO:0000313" key="3">
    <source>
        <dbReference type="EMBL" id="CAL1537218.1"/>
    </source>
</evidence>
<dbReference type="SMART" id="SM00181">
    <property type="entry name" value="EGF"/>
    <property type="match status" value="11"/>
</dbReference>
<dbReference type="Proteomes" id="UP001497497">
    <property type="component" value="Unassembled WGS sequence"/>
</dbReference>
<feature type="domain" description="EGF-like" evidence="2">
    <location>
        <begin position="479"/>
        <end position="492"/>
    </location>
</feature>
<keyword evidence="1" id="KW-0472">Membrane</keyword>
<keyword evidence="1" id="KW-0812">Transmembrane</keyword>
<dbReference type="PROSITE" id="PS01186">
    <property type="entry name" value="EGF_2"/>
    <property type="match status" value="2"/>
</dbReference>
<keyword evidence="1" id="KW-1133">Transmembrane helix</keyword>
<evidence type="ECO:0000259" key="2">
    <source>
        <dbReference type="PROSITE" id="PS01186"/>
    </source>
</evidence>
<gene>
    <name evidence="3" type="ORF">GSLYS_00011131001</name>
</gene>
<comment type="caution">
    <text evidence="3">The sequence shown here is derived from an EMBL/GenBank/DDBJ whole genome shotgun (WGS) entry which is preliminary data.</text>
</comment>
<protein>
    <recommendedName>
        <fullName evidence="2">EGF-like domain-containing protein</fullName>
    </recommendedName>
</protein>
<keyword evidence="4" id="KW-1185">Reference proteome</keyword>
<feature type="domain" description="EGF-like" evidence="2">
    <location>
        <begin position="298"/>
        <end position="311"/>
    </location>
</feature>
<dbReference type="AlphaFoldDB" id="A0AAV2HYP3"/>
<reference evidence="3 4" key="1">
    <citation type="submission" date="2024-04" db="EMBL/GenBank/DDBJ databases">
        <authorList>
            <consortium name="Genoscope - CEA"/>
            <person name="William W."/>
        </authorList>
    </citation>
    <scope>NUCLEOTIDE SEQUENCE [LARGE SCALE GENOMIC DNA]</scope>
</reference>
<name>A0AAV2HYP3_LYMST</name>
<dbReference type="InterPro" id="IPR009030">
    <property type="entry name" value="Growth_fac_rcpt_cys_sf"/>
</dbReference>
<dbReference type="InterPro" id="IPR006150">
    <property type="entry name" value="Cys_repeat_1"/>
</dbReference>
<dbReference type="Pfam" id="PF01683">
    <property type="entry name" value="EB"/>
    <property type="match status" value="4"/>
</dbReference>
<dbReference type="EMBL" id="CAXITT010000254">
    <property type="protein sequence ID" value="CAL1537218.1"/>
    <property type="molecule type" value="Genomic_DNA"/>
</dbReference>
<evidence type="ECO:0000256" key="1">
    <source>
        <dbReference type="SAM" id="Phobius"/>
    </source>
</evidence>
<organism evidence="3 4">
    <name type="scientific">Lymnaea stagnalis</name>
    <name type="common">Great pond snail</name>
    <name type="synonym">Helix stagnalis</name>
    <dbReference type="NCBI Taxonomy" id="6523"/>
    <lineage>
        <taxon>Eukaryota</taxon>
        <taxon>Metazoa</taxon>
        <taxon>Spiralia</taxon>
        <taxon>Lophotrochozoa</taxon>
        <taxon>Mollusca</taxon>
        <taxon>Gastropoda</taxon>
        <taxon>Heterobranchia</taxon>
        <taxon>Euthyneura</taxon>
        <taxon>Panpulmonata</taxon>
        <taxon>Hygrophila</taxon>
        <taxon>Lymnaeoidea</taxon>
        <taxon>Lymnaeidae</taxon>
        <taxon>Lymnaea</taxon>
    </lineage>
</organism>
<dbReference type="InterPro" id="IPR006149">
    <property type="entry name" value="EB_dom"/>
</dbReference>
<feature type="transmembrane region" description="Helical" evidence="1">
    <location>
        <begin position="605"/>
        <end position="629"/>
    </location>
</feature>
<dbReference type="PANTHER" id="PTHR39069:SF8">
    <property type="entry name" value="FI17111P1"/>
    <property type="match status" value="1"/>
</dbReference>
<dbReference type="InterPro" id="IPR000742">
    <property type="entry name" value="EGF"/>
</dbReference>
<dbReference type="PANTHER" id="PTHR39069">
    <property type="entry name" value="ECDYSONE-INDUCIBLE GENE E1, ISOFORM A"/>
    <property type="match status" value="1"/>
</dbReference>
<dbReference type="SUPFAM" id="SSF57184">
    <property type="entry name" value="Growth factor receptor domain"/>
    <property type="match status" value="1"/>
</dbReference>
<proteinExistence type="predicted"/>